<dbReference type="Gene3D" id="3.20.20.30">
    <property type="entry name" value="Luciferase-like domain"/>
    <property type="match status" value="1"/>
</dbReference>
<feature type="domain" description="Luciferase-like" evidence="3">
    <location>
        <begin position="22"/>
        <end position="307"/>
    </location>
</feature>
<keyword evidence="2" id="KW-0503">Monooxygenase</keyword>
<sequence length="350" mass="38101">MLHTIEFGLDTFGDVTVDTDGVLLSHAQVLRNVVEEGVLADQVGLSFFGIGEHHRADFAVSAPEVLLSAIASRTKGIHLGSAVTVLSSDDPIRVFQRFSTLDAVSRGRAEIIVGRGSFTESFPLFGFALNDYEQLFEEKLDLLSEVLTGEPVTWEGNIRTPLSAQQIFPPTESGTIKTWIGVGGSPQSVVRAAHYGLPLMLAIIGGDPLRFQPYVDLYNNSLEKMGKVALPVGQHSPGFIAATDEAARDLAWPHYREMHARIGASRGWPPLTRGQFDLEAAPAGALFVGSVETVAQKIARTVNGLGIQRFDLKYSMGTLGHEHLMECIRLYGMQVVPRVRELLDKIPQGV</sequence>
<proteinExistence type="predicted"/>
<evidence type="ECO:0000259" key="3">
    <source>
        <dbReference type="Pfam" id="PF00296"/>
    </source>
</evidence>
<dbReference type="EMBL" id="JACGWU010000001">
    <property type="protein sequence ID" value="MBA8828658.1"/>
    <property type="molecule type" value="Genomic_DNA"/>
</dbReference>
<dbReference type="Pfam" id="PF00296">
    <property type="entry name" value="Bac_luciferase"/>
    <property type="match status" value="1"/>
</dbReference>
<dbReference type="InterPro" id="IPR022290">
    <property type="entry name" value="LLM_Atu2307-like"/>
</dbReference>
<dbReference type="PANTHER" id="PTHR30137:SF8">
    <property type="entry name" value="BLR5498 PROTEIN"/>
    <property type="match status" value="1"/>
</dbReference>
<dbReference type="Proteomes" id="UP000524237">
    <property type="component" value="Unassembled WGS sequence"/>
</dbReference>
<dbReference type="InterPro" id="IPR036661">
    <property type="entry name" value="Luciferase-like_sf"/>
</dbReference>
<dbReference type="GO" id="GO:0016705">
    <property type="term" value="F:oxidoreductase activity, acting on paired donors, with incorporation or reduction of molecular oxygen"/>
    <property type="evidence" value="ECO:0007669"/>
    <property type="project" value="InterPro"/>
</dbReference>
<dbReference type="GO" id="GO:0004497">
    <property type="term" value="F:monooxygenase activity"/>
    <property type="evidence" value="ECO:0007669"/>
    <property type="project" value="UniProtKB-KW"/>
</dbReference>
<dbReference type="AlphaFoldDB" id="A0A7W3JSX1"/>
<name>A0A7W3JSX1_9MICO</name>
<dbReference type="NCBIfam" id="TIGR03858">
    <property type="entry name" value="LLM_2I7G"/>
    <property type="match status" value="1"/>
</dbReference>
<evidence type="ECO:0000256" key="2">
    <source>
        <dbReference type="ARBA" id="ARBA00023033"/>
    </source>
</evidence>
<dbReference type="GO" id="GO:0005829">
    <property type="term" value="C:cytosol"/>
    <property type="evidence" value="ECO:0007669"/>
    <property type="project" value="TreeGrafter"/>
</dbReference>
<accession>A0A7W3JSX1</accession>
<dbReference type="RefSeq" id="WP_182484050.1">
    <property type="nucleotide sequence ID" value="NZ_JACGWU010000001.1"/>
</dbReference>
<evidence type="ECO:0000313" key="5">
    <source>
        <dbReference type="Proteomes" id="UP000524237"/>
    </source>
</evidence>
<dbReference type="InterPro" id="IPR050766">
    <property type="entry name" value="Bact_Lucif_Oxidored"/>
</dbReference>
<keyword evidence="5" id="KW-1185">Reference proteome</keyword>
<dbReference type="PANTHER" id="PTHR30137">
    <property type="entry name" value="LUCIFERASE-LIKE MONOOXYGENASE"/>
    <property type="match status" value="1"/>
</dbReference>
<gene>
    <name evidence="4" type="ORF">FB555_000729</name>
</gene>
<organism evidence="4 5">
    <name type="scientific">Alpinimonas psychrophila</name>
    <dbReference type="NCBI Taxonomy" id="748908"/>
    <lineage>
        <taxon>Bacteria</taxon>
        <taxon>Bacillati</taxon>
        <taxon>Actinomycetota</taxon>
        <taxon>Actinomycetes</taxon>
        <taxon>Micrococcales</taxon>
        <taxon>Microbacteriaceae</taxon>
        <taxon>Alpinimonas</taxon>
    </lineage>
</organism>
<evidence type="ECO:0000256" key="1">
    <source>
        <dbReference type="ARBA" id="ARBA00023002"/>
    </source>
</evidence>
<dbReference type="InterPro" id="IPR011251">
    <property type="entry name" value="Luciferase-like_dom"/>
</dbReference>
<reference evidence="4 5" key="1">
    <citation type="submission" date="2020-07" db="EMBL/GenBank/DDBJ databases">
        <title>Sequencing the genomes of 1000 actinobacteria strains.</title>
        <authorList>
            <person name="Klenk H.-P."/>
        </authorList>
    </citation>
    <scope>NUCLEOTIDE SEQUENCE [LARGE SCALE GENOMIC DNA]</scope>
    <source>
        <strain evidence="4 5">DSM 23737</strain>
    </source>
</reference>
<evidence type="ECO:0000313" key="4">
    <source>
        <dbReference type="EMBL" id="MBA8828658.1"/>
    </source>
</evidence>
<protein>
    <submittedName>
        <fullName evidence="4">Putative LLM family oxidoreductase</fullName>
    </submittedName>
</protein>
<dbReference type="SUPFAM" id="SSF51679">
    <property type="entry name" value="Bacterial luciferase-like"/>
    <property type="match status" value="1"/>
</dbReference>
<comment type="caution">
    <text evidence="4">The sequence shown here is derived from an EMBL/GenBank/DDBJ whole genome shotgun (WGS) entry which is preliminary data.</text>
</comment>
<keyword evidence="1" id="KW-0560">Oxidoreductase</keyword>